<name>A0ABD0YG04_9HEMI</name>
<feature type="non-terminal residue" evidence="3">
    <location>
        <position position="1463"/>
    </location>
</feature>
<feature type="domain" description="Putative DnaT-like" evidence="2">
    <location>
        <begin position="1"/>
        <end position="160"/>
    </location>
</feature>
<dbReference type="InterPro" id="IPR046787">
    <property type="entry name" value="DnaT_2"/>
</dbReference>
<keyword evidence="1" id="KW-0175">Coiled coil</keyword>
<protein>
    <recommendedName>
        <fullName evidence="2">Putative DnaT-like domain-containing protein</fullName>
    </recommendedName>
</protein>
<organism evidence="3 4">
    <name type="scientific">Ranatra chinensis</name>
    <dbReference type="NCBI Taxonomy" id="642074"/>
    <lineage>
        <taxon>Eukaryota</taxon>
        <taxon>Metazoa</taxon>
        <taxon>Ecdysozoa</taxon>
        <taxon>Arthropoda</taxon>
        <taxon>Hexapoda</taxon>
        <taxon>Insecta</taxon>
        <taxon>Pterygota</taxon>
        <taxon>Neoptera</taxon>
        <taxon>Paraneoptera</taxon>
        <taxon>Hemiptera</taxon>
        <taxon>Heteroptera</taxon>
        <taxon>Panheteroptera</taxon>
        <taxon>Nepomorpha</taxon>
        <taxon>Nepidae</taxon>
        <taxon>Ranatrinae</taxon>
        <taxon>Ranatra</taxon>
    </lineage>
</organism>
<evidence type="ECO:0000259" key="2">
    <source>
        <dbReference type="Pfam" id="PF20557"/>
    </source>
</evidence>
<evidence type="ECO:0000313" key="3">
    <source>
        <dbReference type="EMBL" id="KAL1110000.1"/>
    </source>
</evidence>
<keyword evidence="4" id="KW-1185">Reference proteome</keyword>
<proteinExistence type="predicted"/>
<dbReference type="Proteomes" id="UP001558652">
    <property type="component" value="Unassembled WGS sequence"/>
</dbReference>
<sequence length="1463" mass="158618">MTLIIEDGTMPAGANSYATVAQADDRLIARGNTKWGSLTLQDKEKILLQACDVINSYSYLGKTTLPGRIMAFPRIGIEYSEGVPVPENFIPLQVIYAQIEIAGSMASDSFMPLKRVDTTKGAVTSASVDVISVSYSDPVKSSYQGTTGFPYVDSLLKPFFDYKRKRRFCYPAKGKIMSQFYENLRDTASDLIASFGASVDFTRTEKGQYNPATGKFIQNTTTYSAVSVKTRIANTFIDGVRILASDAMLIVDTSGTIPQVGDIAIISGEKWQIVQDMRVDPAGLVVVGTKKRRRSTFEAALTAKRILPKAKRKAKKSTFSSGLRAKRKKVKKSNEFIDALTADRIGSRKKTDQFSRAYNAKRSQDPTLMAQQLAINSLHNEFAAAANAKRSIDQELLKNNIFTSGKELFGAISSLIDAVDIDVSTLLRAIALEAHGRLVMRTPKDTGRAAGGWFFDEHETDYSPEKQDSYQSEIENNAAKLSSIDINSNFFLLNNVEYLEPLENGHSRQAPQGGEKGEFGRSQRTGVYFVDVIAPNPTDEQEALELAEHIELKFRRDATANQSPEFTDSPEKIGSRGIVDQYRNATPPATANIPMVFRVSSALGGKPQGHDMLVSMFGETSLNAKPTFKLNADITATIKTIVLKDVVGILPPSGVIKVETEFIFYEKLTKSLTTVTLSECTRGYHNSTAALHTADTTGVLDSLVYYQGDCSKTFTLWLQTDHFTEAITGCTVNQASISLQNDGPIMFDITSLQGMQMLFAGTCPVKTTTTAGAQAVVVDDARFYSVGMKIYNADINDDNSGSGYTITAIDYVTNTLTLDTAIASNWAGGEFVSGWLPTPESIGTALLGSDAAITFDGVKGAIRGTTITYNNNTQYITDEIGTKYPARFVDGVRQISFEMSAYFDRKDGHKPQEGYEGKQVDTLISLKNDLRENGVGDPDGFYTKPLFAADEAKIERKAKVDGREESAWKEKLVWCLQDWEGFLDIAGNILPCTTDVILQLYAETKRLNNRMSMLSEAKTGGTVGFVEFKREQADMEKRLADLQKQRESVVSSLAQAEKGLLREERNLSREQDRLTAQLEKAGREEAKSIEQKRKMSSGFDAVEASSAKLFTRLVSGASVIATLTSAYKGLYDVGVSLPVSLERSNATFEQSLRVSGQLSSSVTKEVYALRELGLSTVEAQGTIAELARVNIDASRSSDIVRAAQNAAAITGKTLAETTDLLTSAIATGNKVGLRSIGVTVDYESALRQLARQTGQTVDELGANQVVAARLEATLKATTAQTGAAAAVNETLSGKIDLAAAAGRSFVETTASIIGVSSAAKGAVDNFTQGPAAARAFAAANGQAGIEVGKLVDGLNKLNSTAESTSVDNLRIQIDTATESLNAGRLSIFQYIGAIASLAAAQGKAANAAKNKQDSERERLITYAENSPDFVKEARRKKLNKDKENASLLFSDDPKKLKQVVAAL</sequence>
<evidence type="ECO:0000313" key="4">
    <source>
        <dbReference type="Proteomes" id="UP001558652"/>
    </source>
</evidence>
<evidence type="ECO:0000256" key="1">
    <source>
        <dbReference type="SAM" id="Coils"/>
    </source>
</evidence>
<dbReference type="EMBL" id="JBFDAA010000047">
    <property type="protein sequence ID" value="KAL1110000.1"/>
    <property type="molecule type" value="Genomic_DNA"/>
</dbReference>
<gene>
    <name evidence="3" type="ORF">AAG570_014016</name>
</gene>
<reference evidence="3 4" key="1">
    <citation type="submission" date="2024-07" db="EMBL/GenBank/DDBJ databases">
        <title>Chromosome-level genome assembly of the water stick insect Ranatra chinensis (Heteroptera: Nepidae).</title>
        <authorList>
            <person name="Liu X."/>
        </authorList>
    </citation>
    <scope>NUCLEOTIDE SEQUENCE [LARGE SCALE GENOMIC DNA]</scope>
    <source>
        <strain evidence="3">Cailab_2021Rc</strain>
        <tissue evidence="3">Muscle</tissue>
    </source>
</reference>
<comment type="caution">
    <text evidence="3">The sequence shown here is derived from an EMBL/GenBank/DDBJ whole genome shotgun (WGS) entry which is preliminary data.</text>
</comment>
<accession>A0ABD0YG04</accession>
<dbReference type="Pfam" id="PF20557">
    <property type="entry name" value="DnaT_2"/>
    <property type="match status" value="1"/>
</dbReference>
<feature type="coiled-coil region" evidence="1">
    <location>
        <begin position="1025"/>
        <end position="1084"/>
    </location>
</feature>